<gene>
    <name evidence="1" type="ORF">NMQ05_02530</name>
</gene>
<keyword evidence="2" id="KW-1185">Reference proteome</keyword>
<name>A0ACD4B880_MICMQ</name>
<proteinExistence type="predicted"/>
<organism evidence="1 2">
    <name type="scientific">Microbacterium maritypicum</name>
    <name type="common">Microbacterium liquefaciens</name>
    <dbReference type="NCBI Taxonomy" id="33918"/>
    <lineage>
        <taxon>Bacteria</taxon>
        <taxon>Bacillati</taxon>
        <taxon>Actinomycetota</taxon>
        <taxon>Actinomycetes</taxon>
        <taxon>Micrococcales</taxon>
        <taxon>Microbacteriaceae</taxon>
        <taxon>Microbacterium</taxon>
    </lineage>
</organism>
<dbReference type="EMBL" id="CP101471">
    <property type="protein sequence ID" value="UTT53478.1"/>
    <property type="molecule type" value="Genomic_DNA"/>
</dbReference>
<sequence length="155" mass="15706">MAAAFFATALMALNLTGCAPGATAGLTVTYAVDGEERTLTLTPDQITCDADSVHGLAISNDPQGRFSIRLDGDHRGSVGAGSDEGLVLFEAAELDLSGSDAVLTIGESKGEVSAVEGWEPGDDVNVTADDAERHPAALSGSITCEAAVTVPTTEP</sequence>
<accession>A0ACD4B880</accession>
<evidence type="ECO:0000313" key="2">
    <source>
        <dbReference type="Proteomes" id="UP001060245"/>
    </source>
</evidence>
<evidence type="ECO:0000313" key="1">
    <source>
        <dbReference type="EMBL" id="UTT53478.1"/>
    </source>
</evidence>
<dbReference type="Proteomes" id="UP001060245">
    <property type="component" value="Chromosome"/>
</dbReference>
<reference evidence="1" key="1">
    <citation type="submission" date="2022-07" db="EMBL/GenBank/DDBJ databases">
        <title>Complete genome of DND4.</title>
        <authorList>
            <person name="Cao G."/>
        </authorList>
    </citation>
    <scope>NUCLEOTIDE SEQUENCE</scope>
    <source>
        <strain evidence="1">DND4</strain>
    </source>
</reference>
<protein>
    <submittedName>
        <fullName evidence="1">Uncharacterized protein</fullName>
    </submittedName>
</protein>